<protein>
    <recommendedName>
        <fullName evidence="3">Polymerase</fullName>
    </recommendedName>
</protein>
<dbReference type="HOGENOM" id="CLU_032630_2_1_9"/>
<reference evidence="1 2" key="1">
    <citation type="submission" date="2009-02" db="EMBL/GenBank/DDBJ databases">
        <authorList>
            <person name="Fulton L."/>
            <person name="Clifton S."/>
            <person name="Fulton B."/>
            <person name="Xu J."/>
            <person name="Minx P."/>
            <person name="Pepin K.H."/>
            <person name="Johnson M."/>
            <person name="Bhonagiri V."/>
            <person name="Nash W.E."/>
            <person name="Mardis E.R."/>
            <person name="Wilson R.K."/>
        </authorList>
    </citation>
    <scope>NUCLEOTIDE SEQUENCE [LARGE SCALE GENOMIC DNA]</scope>
    <source>
        <strain evidence="1 2">ATCC 27758</strain>
    </source>
</reference>
<organism evidence="1 2">
    <name type="scientific">Coprococcus comes ATCC 27758</name>
    <dbReference type="NCBI Taxonomy" id="470146"/>
    <lineage>
        <taxon>Bacteria</taxon>
        <taxon>Bacillati</taxon>
        <taxon>Bacillota</taxon>
        <taxon>Clostridia</taxon>
        <taxon>Lachnospirales</taxon>
        <taxon>Lachnospiraceae</taxon>
        <taxon>Coprococcus</taxon>
    </lineage>
</organism>
<name>C0BAV9_9FIRM</name>
<dbReference type="GeneID" id="92825362"/>
<dbReference type="Proteomes" id="UP000003793">
    <property type="component" value="Unassembled WGS sequence"/>
</dbReference>
<comment type="caution">
    <text evidence="1">The sequence shown here is derived from an EMBL/GenBank/DDBJ whole genome shotgun (WGS) entry which is preliminary data.</text>
</comment>
<accession>C0BAV9</accession>
<dbReference type="EMBL" id="ABVR01000041">
    <property type="protein sequence ID" value="EEG89233.1"/>
    <property type="molecule type" value="Genomic_DNA"/>
</dbReference>
<reference evidence="1 2" key="2">
    <citation type="submission" date="2009-03" db="EMBL/GenBank/DDBJ databases">
        <title>Draft genome sequence of Coprococcus comes (ATCC 27758).</title>
        <authorList>
            <person name="Sudarsanam P."/>
            <person name="Ley R."/>
            <person name="Guruge J."/>
            <person name="Turnbaugh P.J."/>
            <person name="Mahowald M."/>
            <person name="Liep D."/>
            <person name="Gordon J."/>
        </authorList>
    </citation>
    <scope>NUCLEOTIDE SEQUENCE [LARGE SCALE GENOMIC DNA]</scope>
    <source>
        <strain evidence="1 2">ATCC 27758</strain>
    </source>
</reference>
<gene>
    <name evidence="1" type="ORF">COPCOM_02212</name>
</gene>
<sequence>MAVLFRYTVLSSENIDALVLALIVLAVFAISKDRNGTGLLLETGLFIIGARKIDYKKILKLYLAIEIPLTLITLMAARLGIIENLVYHRGEQVRMTFGFVYPTNFVLHLMFIIAAWIAIKEVKCTFLELGMITILVVFLDKYCDARCGEICIILIVLCTAYLKCRMYFAEKKGKKYKTSKLLNFLCLCVPFLGAGIMILLSRFYDPSKGWMEKLNSITSTRLFLGKKTFDLYDVKLWGQYIEMHGGGGTTDPVPEYFFIDCSYLNILMRFGFAVFVIVMLLLSIMIIKSFNKSYLMAMIVVICIHSVIEQHLFELHYNIFLMLAFANFNVQDNRKKAFIKNKNNNGLE</sequence>
<dbReference type="AlphaFoldDB" id="C0BAV9"/>
<evidence type="ECO:0008006" key="3">
    <source>
        <dbReference type="Google" id="ProtNLM"/>
    </source>
</evidence>
<evidence type="ECO:0000313" key="1">
    <source>
        <dbReference type="EMBL" id="EEG89233.1"/>
    </source>
</evidence>
<proteinExistence type="predicted"/>
<dbReference type="RefSeq" id="WP_008374640.1">
    <property type="nucleotide sequence ID" value="NZ_CP102277.1"/>
</dbReference>
<evidence type="ECO:0000313" key="2">
    <source>
        <dbReference type="Proteomes" id="UP000003793"/>
    </source>
</evidence>